<dbReference type="GO" id="GO:0005737">
    <property type="term" value="C:cytoplasm"/>
    <property type="evidence" value="ECO:0007669"/>
    <property type="project" value="TreeGrafter"/>
</dbReference>
<dbReference type="InterPro" id="IPR050126">
    <property type="entry name" value="Ap4A_hydrolase"/>
</dbReference>
<dbReference type="PIRSF" id="PIRSF000883">
    <property type="entry name" value="Pesterase_MJ0912"/>
    <property type="match status" value="1"/>
</dbReference>
<dbReference type="Proteomes" id="UP000074072">
    <property type="component" value="Unassembled WGS sequence"/>
</dbReference>
<dbReference type="AlphaFoldDB" id="A0A147IZG6"/>
<dbReference type="InterPro" id="IPR024654">
    <property type="entry name" value="Calcineurin-like_PHP_lpxH"/>
</dbReference>
<dbReference type="PANTHER" id="PTHR42850:SF2">
    <property type="entry name" value="BLL5683 PROTEIN"/>
    <property type="match status" value="1"/>
</dbReference>
<name>A0A147IZG6_9SPHN</name>
<dbReference type="InterPro" id="IPR029052">
    <property type="entry name" value="Metallo-depent_PP-like"/>
</dbReference>
<dbReference type="Gene3D" id="3.60.21.10">
    <property type="match status" value="1"/>
</dbReference>
<sequence>MSAEEEALKIGVIADAHGNLAALEAVRDAMTAAAPDMVVNLGDLVSGPFDPGASAELQMRAGYHTIAGNHERQLQDGSDGAFDVLARPLLTQEHWAWIGGLPATLTLCDGDVFACHGSPAGGDLEYLLEDVTSGRATLDADVAIRPRLKGIGSASLVLCGHTHTPRMVAVDGVLIVNPGSVGMPCYRDRGATPHVMEAGSPLARYAIVERRNAGWAAQLHGVPYDYEIAARQAEAFGFPAFAHAARTGRILPG</sequence>
<protein>
    <submittedName>
        <fullName evidence="3">Calcineurin</fullName>
    </submittedName>
</protein>
<dbReference type="SMR" id="A0A147IZG6"/>
<dbReference type="GO" id="GO:0016791">
    <property type="term" value="F:phosphatase activity"/>
    <property type="evidence" value="ECO:0007669"/>
    <property type="project" value="TreeGrafter"/>
</dbReference>
<dbReference type="InterPro" id="IPR011152">
    <property type="entry name" value="Pesterase_MJ0912"/>
</dbReference>
<organism evidence="3 4">
    <name type="scientific">Sphingomonas sanguinis</name>
    <dbReference type="NCBI Taxonomy" id="33051"/>
    <lineage>
        <taxon>Bacteria</taxon>
        <taxon>Pseudomonadati</taxon>
        <taxon>Pseudomonadota</taxon>
        <taxon>Alphaproteobacteria</taxon>
        <taxon>Sphingomonadales</taxon>
        <taxon>Sphingomonadaceae</taxon>
        <taxon>Sphingomonas</taxon>
    </lineage>
</organism>
<dbReference type="SUPFAM" id="SSF56300">
    <property type="entry name" value="Metallo-dependent phosphatases"/>
    <property type="match status" value="1"/>
</dbReference>
<evidence type="ECO:0000256" key="1">
    <source>
        <dbReference type="ARBA" id="ARBA00008950"/>
    </source>
</evidence>
<feature type="domain" description="Calcineurin-like phosphoesterase" evidence="2">
    <location>
        <begin position="8"/>
        <end position="187"/>
    </location>
</feature>
<evidence type="ECO:0000313" key="4">
    <source>
        <dbReference type="Proteomes" id="UP000074072"/>
    </source>
</evidence>
<dbReference type="OrthoDB" id="9813918at2"/>
<evidence type="ECO:0000313" key="3">
    <source>
        <dbReference type="EMBL" id="KTW01229.1"/>
    </source>
</evidence>
<dbReference type="EMBL" id="LDTE01000031">
    <property type="protein sequence ID" value="KTW01229.1"/>
    <property type="molecule type" value="Genomic_DNA"/>
</dbReference>
<comment type="similarity">
    <text evidence="1">Belongs to the metallophosphoesterase superfamily. YfcE family.</text>
</comment>
<gene>
    <name evidence="3" type="ORF">SB4_06260</name>
</gene>
<accession>A0A147IZG6</accession>
<comment type="caution">
    <text evidence="3">The sequence shown here is derived from an EMBL/GenBank/DDBJ whole genome shotgun (WGS) entry which is preliminary data.</text>
</comment>
<dbReference type="PATRIC" id="fig|33051.4.peg.1920"/>
<proteinExistence type="inferred from homology"/>
<reference evidence="3 4" key="1">
    <citation type="journal article" date="2016" name="Front. Microbiol.">
        <title>Genomic Resource of Rice Seed Associated Bacteria.</title>
        <authorList>
            <person name="Midha S."/>
            <person name="Bansal K."/>
            <person name="Sharma S."/>
            <person name="Kumar N."/>
            <person name="Patil P.P."/>
            <person name="Chaudhry V."/>
            <person name="Patil P.B."/>
        </authorList>
    </citation>
    <scope>NUCLEOTIDE SEQUENCE [LARGE SCALE GENOMIC DNA]</scope>
    <source>
        <strain evidence="3 4">SB4</strain>
    </source>
</reference>
<dbReference type="PANTHER" id="PTHR42850">
    <property type="entry name" value="METALLOPHOSPHOESTERASE"/>
    <property type="match status" value="1"/>
</dbReference>
<dbReference type="Pfam" id="PF12850">
    <property type="entry name" value="Metallophos_2"/>
    <property type="match status" value="1"/>
</dbReference>
<evidence type="ECO:0000259" key="2">
    <source>
        <dbReference type="Pfam" id="PF12850"/>
    </source>
</evidence>